<dbReference type="Proteomes" id="UP001521785">
    <property type="component" value="Unassembled WGS sequence"/>
</dbReference>
<protein>
    <recommendedName>
        <fullName evidence="2">Prion-inhibition and propagation HeLo domain-containing protein</fullName>
    </recommendedName>
</protein>
<reference evidence="3 4" key="1">
    <citation type="submission" date="2024-02" db="EMBL/GenBank/DDBJ databases">
        <title>De novo assembly and annotation of 12 fungi associated with fruit tree decline syndrome in Ontario, Canada.</title>
        <authorList>
            <person name="Sulman M."/>
            <person name="Ellouze W."/>
            <person name="Ilyukhin E."/>
        </authorList>
    </citation>
    <scope>NUCLEOTIDE SEQUENCE [LARGE SCALE GENOMIC DNA]</scope>
    <source>
        <strain evidence="3 4">M42-189</strain>
    </source>
</reference>
<organism evidence="3 4">
    <name type="scientific">Paraconiothyrium brasiliense</name>
    <dbReference type="NCBI Taxonomy" id="300254"/>
    <lineage>
        <taxon>Eukaryota</taxon>
        <taxon>Fungi</taxon>
        <taxon>Dikarya</taxon>
        <taxon>Ascomycota</taxon>
        <taxon>Pezizomycotina</taxon>
        <taxon>Dothideomycetes</taxon>
        <taxon>Pleosporomycetidae</taxon>
        <taxon>Pleosporales</taxon>
        <taxon>Massarineae</taxon>
        <taxon>Didymosphaeriaceae</taxon>
        <taxon>Paraconiothyrium</taxon>
    </lineage>
</organism>
<proteinExistence type="predicted"/>
<dbReference type="EMBL" id="JAKJXO020000020">
    <property type="protein sequence ID" value="KAL1592643.1"/>
    <property type="molecule type" value="Genomic_DNA"/>
</dbReference>
<name>A0ABR3QKF9_9PLEO</name>
<dbReference type="PANTHER" id="PTHR37542">
    <property type="entry name" value="HELO DOMAIN-CONTAINING PROTEIN-RELATED"/>
    <property type="match status" value="1"/>
</dbReference>
<dbReference type="InterPro" id="IPR029498">
    <property type="entry name" value="HeLo_dom"/>
</dbReference>
<dbReference type="Pfam" id="PF14479">
    <property type="entry name" value="HeLo"/>
    <property type="match status" value="1"/>
</dbReference>
<accession>A0ABR3QKF9</accession>
<evidence type="ECO:0000256" key="1">
    <source>
        <dbReference type="SAM" id="MobiDB-lite"/>
    </source>
</evidence>
<dbReference type="PANTHER" id="PTHR37542:SF3">
    <property type="entry name" value="PRION-INHIBITION AND PROPAGATION HELO DOMAIN-CONTAINING PROTEIN"/>
    <property type="match status" value="1"/>
</dbReference>
<evidence type="ECO:0000259" key="2">
    <source>
        <dbReference type="Pfam" id="PF14479"/>
    </source>
</evidence>
<dbReference type="Gene3D" id="1.20.120.1020">
    <property type="entry name" value="Prion-inhibition and propagation, HeLo domain"/>
    <property type="match status" value="1"/>
</dbReference>
<dbReference type="InterPro" id="IPR038305">
    <property type="entry name" value="HeLo_sf"/>
</dbReference>
<comment type="caution">
    <text evidence="3">The sequence shown here is derived from an EMBL/GenBank/DDBJ whole genome shotgun (WGS) entry which is preliminary data.</text>
</comment>
<evidence type="ECO:0000313" key="4">
    <source>
        <dbReference type="Proteomes" id="UP001521785"/>
    </source>
</evidence>
<sequence length="352" mass="39492">MEVAGLAVGVAGLAGLFSCCTSAFRLVQQGRSFDKDYKIIETKFGNQELRLRAWGKACGLVANTKYDQRLDDPDLIQRVEATLGMIKILLEDAKELQGKYGLRSCSQYKSQDSRPHLAVRSSSEGTSGIEPGRRASLTRLLSRRSLLQRTGSSPVLQTGQSSTLSTAHWIIEDHEKFSKLVQHLRDFIDDLENFTKATEIPRRQRVFVEYEVESIEDLETLEDMELAREGDDDAVSDAASARLERISEGTASVRSSFGGGRSSVHTLQSIITLESLESYFTARTHFSRPESIADPEYLVPTPELSRVTGLKRYGDAALSNRLLRLQARPRNGREIFRRRHLRKDGNGRSRLK</sequence>
<gene>
    <name evidence="3" type="ORF">SLS60_011059</name>
</gene>
<evidence type="ECO:0000313" key="3">
    <source>
        <dbReference type="EMBL" id="KAL1592643.1"/>
    </source>
</evidence>
<keyword evidence="4" id="KW-1185">Reference proteome</keyword>
<feature type="region of interest" description="Disordered" evidence="1">
    <location>
        <begin position="113"/>
        <end position="132"/>
    </location>
</feature>
<feature type="domain" description="Prion-inhibition and propagation HeLo" evidence="2">
    <location>
        <begin position="5"/>
        <end position="223"/>
    </location>
</feature>